<protein>
    <recommendedName>
        <fullName evidence="3">Capsule polysaccharide biosynthesis protein</fullName>
    </recommendedName>
</protein>
<evidence type="ECO:0000313" key="1">
    <source>
        <dbReference type="EMBL" id="RDW71449.1"/>
    </source>
</evidence>
<reference evidence="1 2" key="1">
    <citation type="journal article" date="2018" name="IMA Fungus">
        <title>IMA Genome-F 9: Draft genome sequence of Annulohypoxylon stygium, Aspergillus mulundensis, Berkeleyomyces basicola (syn. Thielaviopsis basicola), Ceratocystis smalleyi, two Cercospora beticola strains, Coleophoma cylindrospora, Fusarium fracticaudum, Phialophora cf. hyalina, and Morchella septimelata.</title>
        <authorList>
            <person name="Wingfield B.D."/>
            <person name="Bills G.F."/>
            <person name="Dong Y."/>
            <person name="Huang W."/>
            <person name="Nel W.J."/>
            <person name="Swalarsk-Parry B.S."/>
            <person name="Vaghefi N."/>
            <person name="Wilken P.M."/>
            <person name="An Z."/>
            <person name="de Beer Z.W."/>
            <person name="De Vos L."/>
            <person name="Chen L."/>
            <person name="Duong T.A."/>
            <person name="Gao Y."/>
            <person name="Hammerbacher A."/>
            <person name="Kikkert J.R."/>
            <person name="Li Y."/>
            <person name="Li H."/>
            <person name="Li K."/>
            <person name="Li Q."/>
            <person name="Liu X."/>
            <person name="Ma X."/>
            <person name="Naidoo K."/>
            <person name="Pethybridge S.J."/>
            <person name="Sun J."/>
            <person name="Steenkamp E.T."/>
            <person name="van der Nest M.A."/>
            <person name="van Wyk S."/>
            <person name="Wingfield M.J."/>
            <person name="Xiong C."/>
            <person name="Yue Q."/>
            <person name="Zhang X."/>
        </authorList>
    </citation>
    <scope>NUCLEOTIDE SEQUENCE [LARGE SCALE GENOMIC DNA]</scope>
    <source>
        <strain evidence="1 2">BP6252</strain>
    </source>
</reference>
<proteinExistence type="predicted"/>
<dbReference type="InterPro" id="IPR029044">
    <property type="entry name" value="Nucleotide-diphossugar_trans"/>
</dbReference>
<sequence>MSLLEIPAEYIDQFEIIDSVEERSDDEILETLNQYSAVTSEKNIWAFWHAGISTMPAWCQRNVIDWVRICGPEWTIRVVDNEPESPNYVLKYITPDLFPTAFVERKMDGKFHGQHSADLVRTAALFTHGGAWMDVGSIMTRHIDRICWTQLEDPNTPHQIAIMLMFGQMVVNYFVAARKGDPFIKRWHELFLHVWGNRTNHEGLLSEPLLSPVLINSYQPWLDIGISFDFKAPPITAAEYITQCYCWRRLTFLEDAGDGFSCADYWMNNVLLLDCMKEGWSAEAAVGFNAGGQAIFDLLSLSRDGDKSTAEYKSAEKLVWSVLGNSCMMKITKGGDLMRTLLLGSLWDRPENRGKDREPGTFAELLRYGSVHLRQKREVLVTKNAEPPETTWKKGVLEI</sequence>
<comment type="caution">
    <text evidence="1">The sequence shown here is derived from an EMBL/GenBank/DDBJ whole genome shotgun (WGS) entry which is preliminary data.</text>
</comment>
<dbReference type="EMBL" id="PDLM01000008">
    <property type="protein sequence ID" value="RDW71449.1"/>
    <property type="molecule type" value="Genomic_DNA"/>
</dbReference>
<organism evidence="1 2">
    <name type="scientific">Coleophoma cylindrospora</name>
    <dbReference type="NCBI Taxonomy" id="1849047"/>
    <lineage>
        <taxon>Eukaryota</taxon>
        <taxon>Fungi</taxon>
        <taxon>Dikarya</taxon>
        <taxon>Ascomycota</taxon>
        <taxon>Pezizomycotina</taxon>
        <taxon>Leotiomycetes</taxon>
        <taxon>Helotiales</taxon>
        <taxon>Dermateaceae</taxon>
        <taxon>Coleophoma</taxon>
    </lineage>
</organism>
<evidence type="ECO:0000313" key="2">
    <source>
        <dbReference type="Proteomes" id="UP000256645"/>
    </source>
</evidence>
<dbReference type="Gene3D" id="3.90.550.20">
    <property type="match status" value="1"/>
</dbReference>
<dbReference type="Pfam" id="PF05704">
    <property type="entry name" value="Caps_synth"/>
    <property type="match status" value="1"/>
</dbReference>
<evidence type="ECO:0008006" key="3">
    <source>
        <dbReference type="Google" id="ProtNLM"/>
    </source>
</evidence>
<dbReference type="AlphaFoldDB" id="A0A3D8RBL5"/>
<name>A0A3D8RBL5_9HELO</name>
<gene>
    <name evidence="1" type="ORF">BP6252_08012</name>
</gene>
<dbReference type="Proteomes" id="UP000256645">
    <property type="component" value="Unassembled WGS sequence"/>
</dbReference>
<keyword evidence="2" id="KW-1185">Reference proteome</keyword>
<dbReference type="InterPro" id="IPR008441">
    <property type="entry name" value="AfumC-like_glycosyl_Trfase"/>
</dbReference>
<dbReference type="GO" id="GO:0016757">
    <property type="term" value="F:glycosyltransferase activity"/>
    <property type="evidence" value="ECO:0007669"/>
    <property type="project" value="InterPro"/>
</dbReference>
<accession>A0A3D8RBL5</accession>
<dbReference type="OrthoDB" id="409543at2759"/>
<dbReference type="SUPFAM" id="SSF53448">
    <property type="entry name" value="Nucleotide-diphospho-sugar transferases"/>
    <property type="match status" value="1"/>
</dbReference>